<accession>A0A8S1H162</accession>
<evidence type="ECO:0000313" key="9">
    <source>
        <dbReference type="EMBL" id="CAD6189271.1"/>
    </source>
</evidence>
<comment type="caution">
    <text evidence="9">The sequence shown here is derived from an EMBL/GenBank/DDBJ whole genome shotgun (WGS) entry which is preliminary data.</text>
</comment>
<proteinExistence type="inferred from homology"/>
<dbReference type="OrthoDB" id="5835829at2759"/>
<protein>
    <recommendedName>
        <fullName evidence="2">glucuronosyltransferase</fullName>
        <ecNumber evidence="2">2.4.1.17</ecNumber>
    </recommendedName>
</protein>
<sequence length="469" mass="53166">MRAVVLLWSLFFSVHCAKIGVFLGFLDNPSENKFISDIAEDLDRSHDVVLIEYVAGTTASSQKKKIISLGVVATEKLEDYREAVKREVDEDFRYVNYFATKNAAREALQYVCEVALNSTDFMKSIVNENFEISIHLADDECANGLAQYMGSKVIVVEDGSPSRESLEHVSVPTHLSLMPHPVLGVAQHSNILQKTATFVLHIYSQLASIFETSTLQKIQKRLGSHISSNIKAQLLFARADENYEIAVPTTPRVVYLQNFDSTIIKSSEDLRSLLQKAETIVLVSLEDYNEKMTPVLAEIFRYNKDVSFVWIGKHHFDSIDNLFFVPKSDITKVLESSKSKVLLTNGKNENILHAIYSGTPMLIVPQTFSEMRNAALAKQRGIAEVMSKENFTAAVFQKELNHILHFEFLSKTINSLLSGFTSELHVNNTFQLYSLDVIFILTIVALVLRKLLSWYYWSCFEMSYKQKLE</sequence>
<evidence type="ECO:0000256" key="8">
    <source>
        <dbReference type="SAM" id="SignalP"/>
    </source>
</evidence>
<dbReference type="SUPFAM" id="SSF53756">
    <property type="entry name" value="UDP-Glycosyltransferase/glycogen phosphorylase"/>
    <property type="match status" value="1"/>
</dbReference>
<evidence type="ECO:0000256" key="7">
    <source>
        <dbReference type="SAM" id="Phobius"/>
    </source>
</evidence>
<keyword evidence="5 8" id="KW-0732">Signal</keyword>
<dbReference type="Pfam" id="PF00201">
    <property type="entry name" value="UDPGT"/>
    <property type="match status" value="1"/>
</dbReference>
<keyword evidence="7" id="KW-1133">Transmembrane helix</keyword>
<keyword evidence="3" id="KW-0328">Glycosyltransferase</keyword>
<reference evidence="9" key="1">
    <citation type="submission" date="2020-10" db="EMBL/GenBank/DDBJ databases">
        <authorList>
            <person name="Kikuchi T."/>
        </authorList>
    </citation>
    <scope>NUCLEOTIDE SEQUENCE</scope>
    <source>
        <strain evidence="9">NKZ352</strain>
    </source>
</reference>
<dbReference type="PANTHER" id="PTHR48043:SF68">
    <property type="entry name" value="GLUCURONOSYLTRANSFERASE"/>
    <property type="match status" value="1"/>
</dbReference>
<evidence type="ECO:0000256" key="4">
    <source>
        <dbReference type="ARBA" id="ARBA00022679"/>
    </source>
</evidence>
<dbReference type="EC" id="2.4.1.17" evidence="2"/>
<dbReference type="EMBL" id="CAJGYM010000010">
    <property type="protein sequence ID" value="CAD6189271.1"/>
    <property type="molecule type" value="Genomic_DNA"/>
</dbReference>
<dbReference type="Gene3D" id="3.40.50.2000">
    <property type="entry name" value="Glycogen Phosphorylase B"/>
    <property type="match status" value="1"/>
</dbReference>
<keyword evidence="7" id="KW-0472">Membrane</keyword>
<dbReference type="Proteomes" id="UP000835052">
    <property type="component" value="Unassembled WGS sequence"/>
</dbReference>
<evidence type="ECO:0000256" key="3">
    <source>
        <dbReference type="ARBA" id="ARBA00022676"/>
    </source>
</evidence>
<gene>
    <name evidence="9" type="ORF">CAUJ_LOCUS5190</name>
</gene>
<feature type="chain" id="PRO_5035839700" description="glucuronosyltransferase" evidence="8">
    <location>
        <begin position="17"/>
        <end position="469"/>
    </location>
</feature>
<comment type="catalytic activity">
    <reaction evidence="6">
        <text>glucuronate acceptor + UDP-alpha-D-glucuronate = acceptor beta-D-glucuronoside + UDP + H(+)</text>
        <dbReference type="Rhea" id="RHEA:21032"/>
        <dbReference type="ChEBI" id="CHEBI:15378"/>
        <dbReference type="ChEBI" id="CHEBI:58052"/>
        <dbReference type="ChEBI" id="CHEBI:58223"/>
        <dbReference type="ChEBI" id="CHEBI:132367"/>
        <dbReference type="ChEBI" id="CHEBI:132368"/>
        <dbReference type="EC" id="2.4.1.17"/>
    </reaction>
</comment>
<dbReference type="PANTHER" id="PTHR48043">
    <property type="entry name" value="EG:EG0003.4 PROTEIN-RELATED"/>
    <property type="match status" value="1"/>
</dbReference>
<evidence type="ECO:0000256" key="2">
    <source>
        <dbReference type="ARBA" id="ARBA00012544"/>
    </source>
</evidence>
<name>A0A8S1H162_9PELO</name>
<keyword evidence="10" id="KW-1185">Reference proteome</keyword>
<evidence type="ECO:0000256" key="5">
    <source>
        <dbReference type="ARBA" id="ARBA00022729"/>
    </source>
</evidence>
<evidence type="ECO:0000256" key="1">
    <source>
        <dbReference type="ARBA" id="ARBA00009995"/>
    </source>
</evidence>
<dbReference type="GO" id="GO:0015020">
    <property type="term" value="F:glucuronosyltransferase activity"/>
    <property type="evidence" value="ECO:0007669"/>
    <property type="project" value="UniProtKB-EC"/>
</dbReference>
<organism evidence="9 10">
    <name type="scientific">Caenorhabditis auriculariae</name>
    <dbReference type="NCBI Taxonomy" id="2777116"/>
    <lineage>
        <taxon>Eukaryota</taxon>
        <taxon>Metazoa</taxon>
        <taxon>Ecdysozoa</taxon>
        <taxon>Nematoda</taxon>
        <taxon>Chromadorea</taxon>
        <taxon>Rhabditida</taxon>
        <taxon>Rhabditina</taxon>
        <taxon>Rhabditomorpha</taxon>
        <taxon>Rhabditoidea</taxon>
        <taxon>Rhabditidae</taxon>
        <taxon>Peloderinae</taxon>
        <taxon>Caenorhabditis</taxon>
    </lineage>
</organism>
<keyword evidence="7" id="KW-0812">Transmembrane</keyword>
<dbReference type="AlphaFoldDB" id="A0A8S1H162"/>
<dbReference type="InterPro" id="IPR050271">
    <property type="entry name" value="UDP-glycosyltransferase"/>
</dbReference>
<evidence type="ECO:0000256" key="6">
    <source>
        <dbReference type="ARBA" id="ARBA00047475"/>
    </source>
</evidence>
<comment type="similarity">
    <text evidence="1">Belongs to the UDP-glycosyltransferase family.</text>
</comment>
<feature type="signal peptide" evidence="8">
    <location>
        <begin position="1"/>
        <end position="16"/>
    </location>
</feature>
<keyword evidence="4" id="KW-0808">Transferase</keyword>
<evidence type="ECO:0000313" key="10">
    <source>
        <dbReference type="Proteomes" id="UP000835052"/>
    </source>
</evidence>
<dbReference type="InterPro" id="IPR002213">
    <property type="entry name" value="UDP_glucos_trans"/>
</dbReference>
<feature type="transmembrane region" description="Helical" evidence="7">
    <location>
        <begin position="430"/>
        <end position="448"/>
    </location>
</feature>